<proteinExistence type="predicted"/>
<dbReference type="eggNOG" id="COG0457">
    <property type="taxonomic scope" value="Bacteria"/>
</dbReference>
<dbReference type="PANTHER" id="PTHR43228:SF1">
    <property type="entry name" value="TWO-COMPONENT RESPONSE REGULATOR ARR22"/>
    <property type="match status" value="1"/>
</dbReference>
<keyword evidence="2" id="KW-0802">TPR repeat</keyword>
<evidence type="ECO:0000313" key="4">
    <source>
        <dbReference type="EMBL" id="ACR14146.1"/>
    </source>
</evidence>
<dbReference type="InterPro" id="IPR019734">
    <property type="entry name" value="TPR_rpt"/>
</dbReference>
<dbReference type="SUPFAM" id="SSF48452">
    <property type="entry name" value="TPR-like"/>
    <property type="match status" value="1"/>
</dbReference>
<gene>
    <name evidence="4" type="ordered locus">TERTU_2489</name>
</gene>
<evidence type="ECO:0000256" key="1">
    <source>
        <dbReference type="PROSITE-ProRule" id="PRU00169"/>
    </source>
</evidence>
<dbReference type="SUPFAM" id="SSF52172">
    <property type="entry name" value="CheY-like"/>
    <property type="match status" value="1"/>
</dbReference>
<feature type="domain" description="Response regulatory" evidence="3">
    <location>
        <begin position="14"/>
        <end position="133"/>
    </location>
</feature>
<dbReference type="OrthoDB" id="7298659at2"/>
<dbReference type="Gene3D" id="1.25.40.10">
    <property type="entry name" value="Tetratricopeptide repeat domain"/>
    <property type="match status" value="2"/>
</dbReference>
<evidence type="ECO:0000256" key="2">
    <source>
        <dbReference type="PROSITE-ProRule" id="PRU00339"/>
    </source>
</evidence>
<keyword evidence="5" id="KW-1185">Reference proteome</keyword>
<accession>C5BL54</accession>
<name>C5BL54_TERTT</name>
<dbReference type="HOGENOM" id="CLU_035496_1_0_6"/>
<dbReference type="Gene3D" id="3.40.50.2300">
    <property type="match status" value="1"/>
</dbReference>
<dbReference type="InterPro" id="IPR011990">
    <property type="entry name" value="TPR-like_helical_dom_sf"/>
</dbReference>
<dbReference type="SMART" id="SM00448">
    <property type="entry name" value="REC"/>
    <property type="match status" value="1"/>
</dbReference>
<evidence type="ECO:0000259" key="3">
    <source>
        <dbReference type="PROSITE" id="PS50110"/>
    </source>
</evidence>
<dbReference type="AlphaFoldDB" id="C5BL54"/>
<keyword evidence="1" id="KW-0597">Phosphoprotein</keyword>
<sequence length="552" mass="62525">MKQIEIIKTYSQKRCLVVDDVPDIRTSLKRILIDFGANDVDTAGNAEEAIDICHRHQYDLVLADYNLGAGKNGQQLLEELRFHKLLKNTALYVMVTAESGSQYVLHALEYQPDDYLAKPVSRDGLRPRLDAALLKNEALLNAKRALDKQNPLLAIKACTQVITSKSRYSNDARKMLGELLISQRRFQQALEVYQYFPAGRQPIWCRLGIARAHTGLLDYATAEQHLQALIDENARCVEAHDLLAELYEQQNRYQQAQQVLTDAVAISPRSTERQREMGRISLRVGDDLAAVHAYRYAVKHSRNSCRELPEDYLYLAQSLTNVTRAQPETQDKFSSEALETLKAVEKKYGTQPVVAMRGRLVESEIYRSQNQPERADSTTSEALDILHKMKFSAIQNTPVELCIDCARAFMAQGQYDAGEMLLQELARINKDPAIAVRIDKLLREPVTQEGIQYATKLNKQGILHYQAQDYVGAVIAFRDVLRELPNHIGLNLNLIQAIVSKSRGGDLSDEDATVITSSFQRIGNIDVNSSYYDRYDYLKRHYQKLSQADGES</sequence>
<dbReference type="InterPro" id="IPR001789">
    <property type="entry name" value="Sig_transdc_resp-reg_receiver"/>
</dbReference>
<dbReference type="Pfam" id="PF14559">
    <property type="entry name" value="TPR_19"/>
    <property type="match status" value="1"/>
</dbReference>
<dbReference type="Pfam" id="PF00072">
    <property type="entry name" value="Response_reg"/>
    <property type="match status" value="1"/>
</dbReference>
<dbReference type="RefSeq" id="WP_015820262.1">
    <property type="nucleotide sequence ID" value="NC_012997.1"/>
</dbReference>
<protein>
    <submittedName>
        <fullName evidence="4">Response regulator receiver domain protein</fullName>
    </submittedName>
</protein>
<dbReference type="PANTHER" id="PTHR43228">
    <property type="entry name" value="TWO-COMPONENT RESPONSE REGULATOR"/>
    <property type="match status" value="1"/>
</dbReference>
<feature type="repeat" description="TPR" evidence="2">
    <location>
        <begin position="237"/>
        <end position="270"/>
    </location>
</feature>
<evidence type="ECO:0000313" key="5">
    <source>
        <dbReference type="Proteomes" id="UP000009080"/>
    </source>
</evidence>
<dbReference type="InterPro" id="IPR011006">
    <property type="entry name" value="CheY-like_superfamily"/>
</dbReference>
<organism evidence="4 5">
    <name type="scientific">Teredinibacter turnerae (strain ATCC 39867 / T7901)</name>
    <dbReference type="NCBI Taxonomy" id="377629"/>
    <lineage>
        <taxon>Bacteria</taxon>
        <taxon>Pseudomonadati</taxon>
        <taxon>Pseudomonadota</taxon>
        <taxon>Gammaproteobacteria</taxon>
        <taxon>Cellvibrionales</taxon>
        <taxon>Cellvibrionaceae</taxon>
        <taxon>Teredinibacter</taxon>
    </lineage>
</organism>
<dbReference type="eggNOG" id="COG0784">
    <property type="taxonomic scope" value="Bacteria"/>
</dbReference>
<dbReference type="SMART" id="SM00028">
    <property type="entry name" value="TPR"/>
    <property type="match status" value="5"/>
</dbReference>
<dbReference type="InterPro" id="IPR052048">
    <property type="entry name" value="ST_Response_Regulator"/>
</dbReference>
<dbReference type="PROSITE" id="PS50110">
    <property type="entry name" value="RESPONSE_REGULATORY"/>
    <property type="match status" value="1"/>
</dbReference>
<dbReference type="EMBL" id="CP001614">
    <property type="protein sequence ID" value="ACR14146.1"/>
    <property type="molecule type" value="Genomic_DNA"/>
</dbReference>
<feature type="modified residue" description="4-aspartylphosphate" evidence="1">
    <location>
        <position position="64"/>
    </location>
</feature>
<dbReference type="STRING" id="377629.TERTU_2489"/>
<dbReference type="Proteomes" id="UP000009080">
    <property type="component" value="Chromosome"/>
</dbReference>
<reference evidence="4 5" key="1">
    <citation type="journal article" date="2009" name="PLoS ONE">
        <title>The complete genome of Teredinibacter turnerae T7901: an intracellular endosymbiont of marine wood-boring bivalves (shipworms).</title>
        <authorList>
            <person name="Yang J.C."/>
            <person name="Madupu R."/>
            <person name="Durkin A.S."/>
            <person name="Ekborg N.A."/>
            <person name="Pedamallu C.S."/>
            <person name="Hostetler J.B."/>
            <person name="Radune D."/>
            <person name="Toms B.S."/>
            <person name="Henrissat B."/>
            <person name="Coutinho P.M."/>
            <person name="Schwarz S."/>
            <person name="Field L."/>
            <person name="Trindade-Silva A.E."/>
            <person name="Soares C.A.G."/>
            <person name="Elshahawi S."/>
            <person name="Hanora A."/>
            <person name="Schmidt E.W."/>
            <person name="Haygood M.G."/>
            <person name="Posfai J."/>
            <person name="Benner J."/>
            <person name="Madinger C."/>
            <person name="Nove J."/>
            <person name="Anton B."/>
            <person name="Chaudhary K."/>
            <person name="Foster J."/>
            <person name="Holman A."/>
            <person name="Kumar S."/>
            <person name="Lessard P.A."/>
            <person name="Luyten Y.A."/>
            <person name="Slatko B."/>
            <person name="Wood N."/>
            <person name="Wu B."/>
            <person name="Teplitski M."/>
            <person name="Mougous J.D."/>
            <person name="Ward N."/>
            <person name="Eisen J.A."/>
            <person name="Badger J.H."/>
            <person name="Distel D.L."/>
        </authorList>
    </citation>
    <scope>NUCLEOTIDE SEQUENCE [LARGE SCALE GENOMIC DNA]</scope>
    <source>
        <strain evidence="5">ATCC 39867 / T7901</strain>
    </source>
</reference>
<dbReference type="CDD" id="cd17589">
    <property type="entry name" value="REC_TPR"/>
    <property type="match status" value="1"/>
</dbReference>
<dbReference type="PROSITE" id="PS50005">
    <property type="entry name" value="TPR"/>
    <property type="match status" value="1"/>
</dbReference>
<dbReference type="KEGG" id="ttu:TERTU_2489"/>
<dbReference type="GO" id="GO:0000160">
    <property type="term" value="P:phosphorelay signal transduction system"/>
    <property type="evidence" value="ECO:0007669"/>
    <property type="project" value="InterPro"/>
</dbReference>